<name>A0ABW2RX47_9NOCA</name>
<feature type="transmembrane region" description="Helical" evidence="7">
    <location>
        <begin position="411"/>
        <end position="429"/>
    </location>
</feature>
<dbReference type="RefSeq" id="WP_378403770.1">
    <property type="nucleotide sequence ID" value="NZ_JBHTCS010000011.1"/>
</dbReference>
<feature type="transmembrane region" description="Helical" evidence="7">
    <location>
        <begin position="389"/>
        <end position="405"/>
    </location>
</feature>
<dbReference type="Gene3D" id="1.10.4160.10">
    <property type="entry name" value="Hydantoin permease"/>
    <property type="match status" value="1"/>
</dbReference>
<evidence type="ECO:0000256" key="4">
    <source>
        <dbReference type="ARBA" id="ARBA00022989"/>
    </source>
</evidence>
<feature type="transmembrane region" description="Helical" evidence="7">
    <location>
        <begin position="174"/>
        <end position="192"/>
    </location>
</feature>
<dbReference type="PANTHER" id="PTHR30569">
    <property type="entry name" value="CYTOSINE TRANSPORTER CODB"/>
    <property type="match status" value="1"/>
</dbReference>
<keyword evidence="5 7" id="KW-0472">Membrane</keyword>
<feature type="transmembrane region" description="Helical" evidence="7">
    <location>
        <begin position="114"/>
        <end position="135"/>
    </location>
</feature>
<feature type="transmembrane region" description="Helical" evidence="7">
    <location>
        <begin position="325"/>
        <end position="342"/>
    </location>
</feature>
<evidence type="ECO:0000256" key="3">
    <source>
        <dbReference type="ARBA" id="ARBA00022692"/>
    </source>
</evidence>
<comment type="subcellular location">
    <subcellularLocation>
        <location evidence="1">Membrane</location>
        <topology evidence="1">Multi-pass membrane protein</topology>
    </subcellularLocation>
</comment>
<feature type="transmembrane region" description="Helical" evidence="7">
    <location>
        <begin position="67"/>
        <end position="93"/>
    </location>
</feature>
<evidence type="ECO:0000256" key="7">
    <source>
        <dbReference type="SAM" id="Phobius"/>
    </source>
</evidence>
<comment type="similarity">
    <text evidence="2">Belongs to the purine-cytosine permease (2.A.39) family.</text>
</comment>
<dbReference type="PANTHER" id="PTHR30569:SF0">
    <property type="entry name" value="CYTOSINE PERMEASE"/>
    <property type="match status" value="1"/>
</dbReference>
<feature type="region of interest" description="Disordered" evidence="6">
    <location>
        <begin position="1"/>
        <end position="20"/>
    </location>
</feature>
<feature type="transmembrane region" description="Helical" evidence="7">
    <location>
        <begin position="246"/>
        <end position="271"/>
    </location>
</feature>
<keyword evidence="9" id="KW-1185">Reference proteome</keyword>
<evidence type="ECO:0000256" key="6">
    <source>
        <dbReference type="SAM" id="MobiDB-lite"/>
    </source>
</evidence>
<feature type="transmembrane region" description="Helical" evidence="7">
    <location>
        <begin position="38"/>
        <end position="61"/>
    </location>
</feature>
<accession>A0ABW2RX47</accession>
<evidence type="ECO:0000256" key="2">
    <source>
        <dbReference type="ARBA" id="ARBA00008974"/>
    </source>
</evidence>
<dbReference type="Pfam" id="PF02133">
    <property type="entry name" value="Transp_cyt_pur"/>
    <property type="match status" value="1"/>
</dbReference>
<keyword evidence="4 7" id="KW-1133">Transmembrane helix</keyword>
<reference evidence="9" key="1">
    <citation type="journal article" date="2019" name="Int. J. Syst. Evol. Microbiol.">
        <title>The Global Catalogue of Microorganisms (GCM) 10K type strain sequencing project: providing services to taxonomists for standard genome sequencing and annotation.</title>
        <authorList>
            <consortium name="The Broad Institute Genomics Platform"/>
            <consortium name="The Broad Institute Genome Sequencing Center for Infectious Disease"/>
            <person name="Wu L."/>
            <person name="Ma J."/>
        </authorList>
    </citation>
    <scope>NUCLEOTIDE SEQUENCE [LARGE SCALE GENOMIC DNA]</scope>
    <source>
        <strain evidence="9">ICMP 19430</strain>
    </source>
</reference>
<evidence type="ECO:0000313" key="9">
    <source>
        <dbReference type="Proteomes" id="UP001596484"/>
    </source>
</evidence>
<proteinExistence type="inferred from homology"/>
<evidence type="ECO:0000313" key="8">
    <source>
        <dbReference type="EMBL" id="MFC7448068.1"/>
    </source>
</evidence>
<comment type="caution">
    <text evidence="8">The sequence shown here is derived from an EMBL/GenBank/DDBJ whole genome shotgun (WGS) entry which is preliminary data.</text>
</comment>
<evidence type="ECO:0000256" key="5">
    <source>
        <dbReference type="ARBA" id="ARBA00023136"/>
    </source>
</evidence>
<dbReference type="CDD" id="cd11484">
    <property type="entry name" value="SLC-NCS1sbd_CobB-like"/>
    <property type="match status" value="1"/>
</dbReference>
<feature type="transmembrane region" description="Helical" evidence="7">
    <location>
        <begin position="277"/>
        <end position="299"/>
    </location>
</feature>
<dbReference type="NCBIfam" id="NF008241">
    <property type="entry name" value="PRK11017.1"/>
    <property type="match status" value="1"/>
</dbReference>
<feature type="transmembrane region" description="Helical" evidence="7">
    <location>
        <begin position="147"/>
        <end position="167"/>
    </location>
</feature>
<feature type="transmembrane region" description="Helical" evidence="7">
    <location>
        <begin position="212"/>
        <end position="234"/>
    </location>
</feature>
<dbReference type="Proteomes" id="UP001596484">
    <property type="component" value="Unassembled WGS sequence"/>
</dbReference>
<protein>
    <submittedName>
        <fullName evidence="8">Cytosine permease</fullName>
    </submittedName>
</protein>
<evidence type="ECO:0000256" key="1">
    <source>
        <dbReference type="ARBA" id="ARBA00004141"/>
    </source>
</evidence>
<keyword evidence="3 7" id="KW-0812">Transmembrane</keyword>
<sequence length="444" mass="47057">MSSTVEPMMVGTDPADPGRPIDPDYPVTPVPLSARKPFFSLAVVLLGFTIFTPTMLAGAALGTAFSFWNLMMVIAAGSAILGAYVAMMGYVGARTGLTTVVMARYSFGTRGSKLASVLLGGTQIGWYGVIIGTIGDLTAQALGWESYAARASVMIAASILMCITACYGYRGMYWVSLVSTPLILALACWVVFRSLDEVGGFSGLVSVQPETTMTIALAITTVVGTFVSAGTQAPNWTRFARTGSQAVWACMIGFLVGNGLMILFGAIGAITFHEGDFVLILYNLGLVGWGLVLLFGNLWKSNADTAYAFGVAGAELFRKPRKTPFVIGGCVIGTVLALTGVHNHLVDYLSLLGTFIPPLGGVIIGDFLCRWRRGIPEDHAPRPVHWRHLAVYAIAAFLAWLSGEFEVGIPPLIGIVVAIGLTMGLHRVFATPTTTSREIATPIA</sequence>
<gene>
    <name evidence="8" type="primary">codB</name>
    <name evidence="8" type="ORF">ACFQS9_09220</name>
</gene>
<dbReference type="InterPro" id="IPR001248">
    <property type="entry name" value="Pur-cyt_permease"/>
</dbReference>
<dbReference type="EMBL" id="JBHTCS010000011">
    <property type="protein sequence ID" value="MFC7448068.1"/>
    <property type="molecule type" value="Genomic_DNA"/>
</dbReference>
<feature type="transmembrane region" description="Helical" evidence="7">
    <location>
        <begin position="348"/>
        <end position="368"/>
    </location>
</feature>
<dbReference type="InterPro" id="IPR030191">
    <property type="entry name" value="CodB"/>
</dbReference>
<organism evidence="8 9">
    <name type="scientific">Rhodococcus daqingensis</name>
    <dbReference type="NCBI Taxonomy" id="2479363"/>
    <lineage>
        <taxon>Bacteria</taxon>
        <taxon>Bacillati</taxon>
        <taxon>Actinomycetota</taxon>
        <taxon>Actinomycetes</taxon>
        <taxon>Mycobacteriales</taxon>
        <taxon>Nocardiaceae</taxon>
        <taxon>Rhodococcus</taxon>
    </lineage>
</organism>